<feature type="domain" description="Hydantoinase/oxoprolinase N-terminal" evidence="1">
    <location>
        <begin position="2"/>
        <end position="104"/>
    </location>
</feature>
<evidence type="ECO:0000313" key="2">
    <source>
        <dbReference type="Proteomes" id="UP000887563"/>
    </source>
</evidence>
<evidence type="ECO:0000259" key="1">
    <source>
        <dbReference type="Pfam" id="PF05378"/>
    </source>
</evidence>
<dbReference type="GO" id="GO:0017168">
    <property type="term" value="F:5-oxoprolinase (ATP-hydrolyzing) activity"/>
    <property type="evidence" value="ECO:0007669"/>
    <property type="project" value="TreeGrafter"/>
</dbReference>
<keyword evidence="2" id="KW-1185">Reference proteome</keyword>
<organism evidence="2 3">
    <name type="scientific">Meloidogyne incognita</name>
    <name type="common">Southern root-knot nematode worm</name>
    <name type="synonym">Oxyuris incognita</name>
    <dbReference type="NCBI Taxonomy" id="6306"/>
    <lineage>
        <taxon>Eukaryota</taxon>
        <taxon>Metazoa</taxon>
        <taxon>Ecdysozoa</taxon>
        <taxon>Nematoda</taxon>
        <taxon>Chromadorea</taxon>
        <taxon>Rhabditida</taxon>
        <taxon>Tylenchina</taxon>
        <taxon>Tylenchomorpha</taxon>
        <taxon>Tylenchoidea</taxon>
        <taxon>Meloidogynidae</taxon>
        <taxon>Meloidogyninae</taxon>
        <taxon>Meloidogyne</taxon>
        <taxon>Meloidogyne incognita group</taxon>
    </lineage>
</organism>
<dbReference type="PANTHER" id="PTHR11365">
    <property type="entry name" value="5-OXOPROLINASE RELATED"/>
    <property type="match status" value="1"/>
</dbReference>
<dbReference type="Proteomes" id="UP000887563">
    <property type="component" value="Unplaced"/>
</dbReference>
<sequence>MALLITKGFKDLLYIGNQSRPKIFEFDIKIPSTLYTQVIEIDERILIDHPSCQLKISGERIKASNGQPIIIEKPLDLDKIKQQLLSIYSKGIRSLAILFIHSYILFERSEFLKSLGLFLGSGFDLLTWSGFWACNPGKTQEGQKMPGPGSGYRKNRYLFSFPPPVNFFGKYVKNGQSVKDCRTHRAVSNDTKINVIGQDLTKL</sequence>
<proteinExistence type="predicted"/>
<dbReference type="InterPro" id="IPR045079">
    <property type="entry name" value="Oxoprolinase-like"/>
</dbReference>
<reference evidence="3" key="1">
    <citation type="submission" date="2022-11" db="UniProtKB">
        <authorList>
            <consortium name="WormBaseParasite"/>
        </authorList>
    </citation>
    <scope>IDENTIFICATION</scope>
</reference>
<evidence type="ECO:0000313" key="3">
    <source>
        <dbReference type="WBParaSite" id="Minc3s01085g20576"/>
    </source>
</evidence>
<protein>
    <submittedName>
        <fullName evidence="3">Hydantoinase/oxoprolinase N-terminal domain-containing protein</fullName>
    </submittedName>
</protein>
<name>A0A914M7D7_MELIC</name>
<dbReference type="InterPro" id="IPR008040">
    <property type="entry name" value="Hydant_A_N"/>
</dbReference>
<dbReference type="AlphaFoldDB" id="A0A914M7D7"/>
<dbReference type="Pfam" id="PF05378">
    <property type="entry name" value="Hydant_A_N"/>
    <property type="match status" value="1"/>
</dbReference>
<dbReference type="GO" id="GO:0005829">
    <property type="term" value="C:cytosol"/>
    <property type="evidence" value="ECO:0007669"/>
    <property type="project" value="TreeGrafter"/>
</dbReference>
<dbReference type="WBParaSite" id="Minc3s01085g20576">
    <property type="protein sequence ID" value="Minc3s01085g20576"/>
    <property type="gene ID" value="Minc3s01085g20576"/>
</dbReference>
<dbReference type="GO" id="GO:0006749">
    <property type="term" value="P:glutathione metabolic process"/>
    <property type="evidence" value="ECO:0007669"/>
    <property type="project" value="TreeGrafter"/>
</dbReference>
<accession>A0A914M7D7</accession>
<dbReference type="PANTHER" id="PTHR11365:SF2">
    <property type="entry name" value="5-OXOPROLINASE"/>
    <property type="match status" value="1"/>
</dbReference>